<organism evidence="8 9">
    <name type="scientific">Aspergillus tubingensis (strain CBS 134.48)</name>
    <dbReference type="NCBI Taxonomy" id="767770"/>
    <lineage>
        <taxon>Eukaryota</taxon>
        <taxon>Fungi</taxon>
        <taxon>Dikarya</taxon>
        <taxon>Ascomycota</taxon>
        <taxon>Pezizomycotina</taxon>
        <taxon>Eurotiomycetes</taxon>
        <taxon>Eurotiomycetidae</taxon>
        <taxon>Eurotiales</taxon>
        <taxon>Aspergillaceae</taxon>
        <taxon>Aspergillus</taxon>
        <taxon>Aspergillus subgen. Circumdati</taxon>
    </lineage>
</organism>
<keyword evidence="3 5" id="KW-0804">Transcription</keyword>
<evidence type="ECO:0000313" key="8">
    <source>
        <dbReference type="EMBL" id="OJI83379.1"/>
    </source>
</evidence>
<evidence type="ECO:0000256" key="6">
    <source>
        <dbReference type="SAM" id="MobiDB-lite"/>
    </source>
</evidence>
<dbReference type="Proteomes" id="UP000184304">
    <property type="component" value="Unassembled WGS sequence"/>
</dbReference>
<dbReference type="VEuPathDB" id="FungiDB:ASPTUDRAFT_124452"/>
<keyword evidence="1 5" id="KW-0805">Transcription regulation</keyword>
<evidence type="ECO:0000256" key="2">
    <source>
        <dbReference type="ARBA" id="ARBA00023125"/>
    </source>
</evidence>
<dbReference type="STRING" id="767770.A0A1L9N265"/>
<keyword evidence="4 5" id="KW-0539">Nucleus</keyword>
<dbReference type="OMA" id="KWAIVAK"/>
<evidence type="ECO:0000313" key="9">
    <source>
        <dbReference type="Proteomes" id="UP000184304"/>
    </source>
</evidence>
<comment type="subcellular location">
    <subcellularLocation>
        <location evidence="5">Nucleus</location>
    </subcellularLocation>
</comment>
<reference evidence="9" key="1">
    <citation type="journal article" date="2017" name="Genome Biol.">
        <title>Comparative genomics reveals high biological diversity and specific adaptations in the industrially and medically important fungal genus Aspergillus.</title>
        <authorList>
            <person name="de Vries R.P."/>
            <person name="Riley R."/>
            <person name="Wiebenga A."/>
            <person name="Aguilar-Osorio G."/>
            <person name="Amillis S."/>
            <person name="Uchima C.A."/>
            <person name="Anderluh G."/>
            <person name="Asadollahi M."/>
            <person name="Askin M."/>
            <person name="Barry K."/>
            <person name="Battaglia E."/>
            <person name="Bayram O."/>
            <person name="Benocci T."/>
            <person name="Braus-Stromeyer S.A."/>
            <person name="Caldana C."/>
            <person name="Canovas D."/>
            <person name="Cerqueira G.C."/>
            <person name="Chen F."/>
            <person name="Chen W."/>
            <person name="Choi C."/>
            <person name="Clum A."/>
            <person name="Dos Santos R.A."/>
            <person name="Damasio A.R."/>
            <person name="Diallinas G."/>
            <person name="Emri T."/>
            <person name="Fekete E."/>
            <person name="Flipphi M."/>
            <person name="Freyberg S."/>
            <person name="Gallo A."/>
            <person name="Gournas C."/>
            <person name="Habgood R."/>
            <person name="Hainaut M."/>
            <person name="Harispe M.L."/>
            <person name="Henrissat B."/>
            <person name="Hilden K.S."/>
            <person name="Hope R."/>
            <person name="Hossain A."/>
            <person name="Karabika E."/>
            <person name="Karaffa L."/>
            <person name="Karanyi Z."/>
            <person name="Krasevec N."/>
            <person name="Kuo A."/>
            <person name="Kusch H."/>
            <person name="LaButti K."/>
            <person name="Lagendijk E.L."/>
            <person name="Lapidus A."/>
            <person name="Levasseur A."/>
            <person name="Lindquist E."/>
            <person name="Lipzen A."/>
            <person name="Logrieco A.F."/>
            <person name="MacCabe A."/>
            <person name="Maekelae M.R."/>
            <person name="Malavazi I."/>
            <person name="Melin P."/>
            <person name="Meyer V."/>
            <person name="Mielnichuk N."/>
            <person name="Miskei M."/>
            <person name="Molnar A.P."/>
            <person name="Mule G."/>
            <person name="Ngan C.Y."/>
            <person name="Orejas M."/>
            <person name="Orosz E."/>
            <person name="Ouedraogo J.P."/>
            <person name="Overkamp K.M."/>
            <person name="Park H.-S."/>
            <person name="Perrone G."/>
            <person name="Piumi F."/>
            <person name="Punt P.J."/>
            <person name="Ram A.F."/>
            <person name="Ramon A."/>
            <person name="Rauscher S."/>
            <person name="Record E."/>
            <person name="Riano-Pachon D.M."/>
            <person name="Robert V."/>
            <person name="Roehrig J."/>
            <person name="Ruller R."/>
            <person name="Salamov A."/>
            <person name="Salih N.S."/>
            <person name="Samson R.A."/>
            <person name="Sandor E."/>
            <person name="Sanguinetti M."/>
            <person name="Schuetze T."/>
            <person name="Sepcic K."/>
            <person name="Shelest E."/>
            <person name="Sherlock G."/>
            <person name="Sophianopoulou V."/>
            <person name="Squina F.M."/>
            <person name="Sun H."/>
            <person name="Susca A."/>
            <person name="Todd R.B."/>
            <person name="Tsang A."/>
            <person name="Unkles S.E."/>
            <person name="van de Wiele N."/>
            <person name="van Rossen-Uffink D."/>
            <person name="Oliveira J.V."/>
            <person name="Vesth T.C."/>
            <person name="Visser J."/>
            <person name="Yu J.-H."/>
            <person name="Zhou M."/>
            <person name="Andersen M.R."/>
            <person name="Archer D.B."/>
            <person name="Baker S.E."/>
            <person name="Benoit I."/>
            <person name="Brakhage A.A."/>
            <person name="Braus G.H."/>
            <person name="Fischer R."/>
            <person name="Frisvad J.C."/>
            <person name="Goldman G.H."/>
            <person name="Houbraken J."/>
            <person name="Oakley B."/>
            <person name="Pocsi I."/>
            <person name="Scazzocchio C."/>
            <person name="Seiboth B."/>
            <person name="vanKuyk P.A."/>
            <person name="Wortman J."/>
            <person name="Dyer P.S."/>
            <person name="Grigoriev I.V."/>
        </authorList>
    </citation>
    <scope>NUCLEOTIDE SEQUENCE [LARGE SCALE GENOMIC DNA]</scope>
    <source>
        <strain evidence="9">CBS 134.48</strain>
    </source>
</reference>
<evidence type="ECO:0000256" key="4">
    <source>
        <dbReference type="ARBA" id="ARBA00023242"/>
    </source>
</evidence>
<evidence type="ECO:0000256" key="5">
    <source>
        <dbReference type="RuleBase" id="RU003516"/>
    </source>
</evidence>
<sequence>MDATTSPLQRAFNAFLLTMPPQQLEELLRYLQDTQTKANNKVSHETEHPTARSKTPLDNNNESTVQASTNQRSNQTRGKRPQDGKRRPLNSFIAFRSYYSVMFPDLTQKAKSGILRFLWQNDPFKAKWAIVAKAYSIIRDDHDNGVSLETFLKLNANLIGIIEPDRYLDIMGWELNVDGQQQYTMAKVKITATPEAELSTNYSVDDIVKNCYDTGYVSREKCKKKTDHNKNAPVMAFAAQPTLIVHENNSIQINGNHTVVTGDCDGNAFVESTFSQNFSPSPGEMGTMIAEASLGESEVLHGHGYRLYERGPIVAEEYNIDDKMLDFWGENPAMLPSYVTAAQSTLPPHDPCVPDPMANINIDHYLNL</sequence>
<dbReference type="GO" id="GO:0008301">
    <property type="term" value="F:DNA binding, bending"/>
    <property type="evidence" value="ECO:0007669"/>
    <property type="project" value="InterPro"/>
</dbReference>
<dbReference type="OrthoDB" id="5398665at2759"/>
<proteinExistence type="inferred from homology"/>
<evidence type="ECO:0000256" key="3">
    <source>
        <dbReference type="ARBA" id="ARBA00023163"/>
    </source>
</evidence>
<comment type="similarity">
    <text evidence="5">Belongs to the MATALPHA1 family.</text>
</comment>
<feature type="compositionally biased region" description="Polar residues" evidence="6">
    <location>
        <begin position="52"/>
        <end position="76"/>
    </location>
</feature>
<keyword evidence="2 5" id="KW-0238">DNA-binding</keyword>
<feature type="domain" description="Alpha box" evidence="7">
    <location>
        <begin position="84"/>
        <end position="139"/>
    </location>
</feature>
<dbReference type="PROSITE" id="PS51325">
    <property type="entry name" value="ALPHA_BOX"/>
    <property type="match status" value="1"/>
</dbReference>
<dbReference type="AlphaFoldDB" id="A0A1L9N265"/>
<keyword evidence="9" id="KW-1185">Reference proteome</keyword>
<feature type="region of interest" description="Disordered" evidence="6">
    <location>
        <begin position="37"/>
        <end position="87"/>
    </location>
</feature>
<dbReference type="GO" id="GO:0045895">
    <property type="term" value="P:positive regulation of mating-type specific transcription, DNA-templated"/>
    <property type="evidence" value="ECO:0007669"/>
    <property type="project" value="InterPro"/>
</dbReference>
<dbReference type="GO" id="GO:0005634">
    <property type="term" value="C:nucleus"/>
    <property type="evidence" value="ECO:0007669"/>
    <property type="project" value="UniProtKB-SubCell"/>
</dbReference>
<evidence type="ECO:0000259" key="7">
    <source>
        <dbReference type="PROSITE" id="PS51325"/>
    </source>
</evidence>
<accession>A0A1L9N265</accession>
<protein>
    <recommendedName>
        <fullName evidence="7">Alpha box domain-containing protein</fullName>
    </recommendedName>
</protein>
<dbReference type="Pfam" id="PF04769">
    <property type="entry name" value="MATalpha_HMGbox"/>
    <property type="match status" value="1"/>
</dbReference>
<name>A0A1L9N265_ASPTC</name>
<dbReference type="InterPro" id="IPR006856">
    <property type="entry name" value="MATalpha_HMGbox"/>
</dbReference>
<dbReference type="EMBL" id="KV878204">
    <property type="protein sequence ID" value="OJI83379.1"/>
    <property type="molecule type" value="Genomic_DNA"/>
</dbReference>
<gene>
    <name evidence="8" type="ORF">ASPTUDRAFT_124452</name>
</gene>
<evidence type="ECO:0000256" key="1">
    <source>
        <dbReference type="ARBA" id="ARBA00023015"/>
    </source>
</evidence>